<dbReference type="EMBL" id="AP018803">
    <property type="protein sequence ID" value="BBF56740.1"/>
    <property type="molecule type" value="Genomic_DNA"/>
</dbReference>
<protein>
    <recommendedName>
        <fullName evidence="6">YaeA</fullName>
    </recommendedName>
</protein>
<evidence type="ECO:0000313" key="5">
    <source>
        <dbReference type="Proteomes" id="UP000309937"/>
    </source>
</evidence>
<dbReference type="EMBL" id="RRGJ01000135">
    <property type="protein sequence ID" value="TJQ05909.1"/>
    <property type="molecule type" value="Genomic_DNA"/>
</dbReference>
<reference evidence="2 4" key="1">
    <citation type="submission" date="2018-07" db="EMBL/GenBank/DDBJ databases">
        <title>Genomic analysis of colistin resistant EHEC isolated from cattle in Japan.</title>
        <authorList>
            <person name="Kusumoto M."/>
            <person name="Misumi W."/>
            <person name="Ogura Y."/>
            <person name="Hayashi T."/>
            <person name="Akiba M."/>
        </authorList>
    </citation>
    <scope>NUCLEOTIDE SEQUENCE [LARGE SCALE GENOMIC DNA]</scope>
    <source>
        <strain evidence="2 4">E2863</strain>
        <plasmid evidence="2 4">pE2863-1</plasmid>
    </source>
</reference>
<geneLocation type="plasmid" evidence="3">
    <name>unnamed2</name>
</geneLocation>
<dbReference type="Proteomes" id="UP000309937">
    <property type="component" value="Unassembled WGS sequence"/>
</dbReference>
<evidence type="ECO:0008006" key="6">
    <source>
        <dbReference type="Google" id="ProtNLM"/>
    </source>
</evidence>
<dbReference type="Proteomes" id="UP000281900">
    <property type="component" value="Plasmid pE2863-1"/>
</dbReference>
<keyword evidence="1" id="KW-0812">Transmembrane</keyword>
<keyword evidence="1" id="KW-1133">Transmembrane helix</keyword>
<evidence type="ECO:0000313" key="4">
    <source>
        <dbReference type="Proteomes" id="UP000281900"/>
    </source>
</evidence>
<organism evidence="3 5">
    <name type="scientific">Escherichia coli</name>
    <dbReference type="NCBI Taxonomy" id="562"/>
    <lineage>
        <taxon>Bacteria</taxon>
        <taxon>Pseudomonadati</taxon>
        <taxon>Pseudomonadota</taxon>
        <taxon>Gammaproteobacteria</taxon>
        <taxon>Enterobacterales</taxon>
        <taxon>Enterobacteriaceae</taxon>
        <taxon>Escherichia</taxon>
    </lineage>
</organism>
<evidence type="ECO:0000256" key="1">
    <source>
        <dbReference type="SAM" id="Phobius"/>
    </source>
</evidence>
<accession>A0A2A6Q4Z9</accession>
<dbReference type="AlphaFoldDB" id="A0A2A6Q4Z9"/>
<geneLocation type="plasmid" evidence="2 4">
    <name>pE2863-1</name>
</geneLocation>
<sequence>MSSRNSVHDFIMLLPVLLLVGWVVFVIILMFRDDKCDKTYREGSFPEFICLHSDRSSLRETDSEKLIVNYTEIQVYNQENR</sequence>
<evidence type="ECO:0000313" key="3">
    <source>
        <dbReference type="EMBL" id="TJQ05909.1"/>
    </source>
</evidence>
<reference evidence="3 5" key="2">
    <citation type="submission" date="2018-12" db="EMBL/GenBank/DDBJ databases">
        <title>Food and Water Safety Consortium.</title>
        <authorList>
            <person name="Tyson S."/>
            <person name="Peterson C.-L."/>
            <person name="Olson A."/>
            <person name="Tyler S."/>
            <person name="Cabral J."/>
            <person name="Lynch T."/>
            <person name="Knox N."/>
            <person name="Van Domselaar G."/>
            <person name="Graham M."/>
        </authorList>
    </citation>
    <scope>NUCLEOTIDE SEQUENCE [LARGE SCALE GENOMIC DNA]</scope>
    <source>
        <strain evidence="3 5">FWSEC0118</strain>
        <plasmid evidence="3">unnamed2</plasmid>
    </source>
</reference>
<proteinExistence type="predicted"/>
<name>A0A2A6Q4Z9_ECOLX</name>
<feature type="transmembrane region" description="Helical" evidence="1">
    <location>
        <begin position="12"/>
        <end position="31"/>
    </location>
</feature>
<keyword evidence="3" id="KW-0614">Plasmid</keyword>
<evidence type="ECO:0000313" key="2">
    <source>
        <dbReference type="EMBL" id="BBF56740.1"/>
    </source>
</evidence>
<keyword evidence="1" id="KW-0472">Membrane</keyword>
<gene>
    <name evidence="3" type="ORF">C9Z68_26655</name>
    <name evidence="2" type="ORF">E2863_05335</name>
</gene>